<evidence type="ECO:0000313" key="2">
    <source>
        <dbReference type="WBParaSite" id="JU765_v2.g1560.t1"/>
    </source>
</evidence>
<organism evidence="1 2">
    <name type="scientific">Panagrolaimus sp. JU765</name>
    <dbReference type="NCBI Taxonomy" id="591449"/>
    <lineage>
        <taxon>Eukaryota</taxon>
        <taxon>Metazoa</taxon>
        <taxon>Ecdysozoa</taxon>
        <taxon>Nematoda</taxon>
        <taxon>Chromadorea</taxon>
        <taxon>Rhabditida</taxon>
        <taxon>Tylenchina</taxon>
        <taxon>Panagrolaimomorpha</taxon>
        <taxon>Panagrolaimoidea</taxon>
        <taxon>Panagrolaimidae</taxon>
        <taxon>Panagrolaimus</taxon>
    </lineage>
</organism>
<accession>A0AC34QEQ5</accession>
<dbReference type="Proteomes" id="UP000887576">
    <property type="component" value="Unplaced"/>
</dbReference>
<dbReference type="WBParaSite" id="JU765_v2.g1560.t1">
    <property type="protein sequence ID" value="JU765_v2.g1560.t1"/>
    <property type="gene ID" value="JU765_v2.g1560"/>
</dbReference>
<proteinExistence type="predicted"/>
<evidence type="ECO:0000313" key="1">
    <source>
        <dbReference type="Proteomes" id="UP000887576"/>
    </source>
</evidence>
<protein>
    <submittedName>
        <fullName evidence="2">Sulfatase N-terminal domain-containing protein</fullName>
    </submittedName>
</protein>
<sequence length="71" mass="7813">MNRHRHTYCGMLAAMDESFGQIVRFLKRAGLYDDTIIIFSSDNGGDTKAGASNMPLRGQKSSIWEGGTKTT</sequence>
<name>A0AC34QEQ5_9BILA</name>
<reference evidence="2" key="1">
    <citation type="submission" date="2022-11" db="UniProtKB">
        <authorList>
            <consortium name="WormBaseParasite"/>
        </authorList>
    </citation>
    <scope>IDENTIFICATION</scope>
</reference>